<keyword evidence="2" id="KW-0812">Transmembrane</keyword>
<name>A0A917PK73_9DEIO</name>
<evidence type="ECO:0000313" key="4">
    <source>
        <dbReference type="Proteomes" id="UP000635726"/>
    </source>
</evidence>
<evidence type="ECO:0000256" key="1">
    <source>
        <dbReference type="SAM" id="MobiDB-lite"/>
    </source>
</evidence>
<dbReference type="EMBL" id="BMOE01000010">
    <property type="protein sequence ID" value="GGJ81721.1"/>
    <property type="molecule type" value="Genomic_DNA"/>
</dbReference>
<dbReference type="AlphaFoldDB" id="A0A917PK73"/>
<evidence type="ECO:0000313" key="3">
    <source>
        <dbReference type="EMBL" id="GGJ81721.1"/>
    </source>
</evidence>
<sequence length="159" mass="17041">MRRGGYTGRVSGAKTTGQDEAREGAPAGSPPSPRIRRVPVWAVVLLNVLLPGSGQSLLGRADRHLLTLALTLLDWWAAWAVTMHVSVTGLAERTPALAAALVLLAALLVLASYALLTVTALRASPSRRGVPVWRRAWPALLHACAFGWLLTQYPPWLPA</sequence>
<accession>A0A917PK73</accession>
<keyword evidence="2" id="KW-0472">Membrane</keyword>
<feature type="region of interest" description="Disordered" evidence="1">
    <location>
        <begin position="1"/>
        <end position="32"/>
    </location>
</feature>
<keyword evidence="2" id="KW-1133">Transmembrane helix</keyword>
<comment type="caution">
    <text evidence="3">The sequence shown here is derived from an EMBL/GenBank/DDBJ whole genome shotgun (WGS) entry which is preliminary data.</text>
</comment>
<organism evidence="3 4">
    <name type="scientific">Deinococcus aquiradiocola</name>
    <dbReference type="NCBI Taxonomy" id="393059"/>
    <lineage>
        <taxon>Bacteria</taxon>
        <taxon>Thermotogati</taxon>
        <taxon>Deinococcota</taxon>
        <taxon>Deinococci</taxon>
        <taxon>Deinococcales</taxon>
        <taxon>Deinococcaceae</taxon>
        <taxon>Deinococcus</taxon>
    </lineage>
</organism>
<gene>
    <name evidence="3" type="ORF">GCM10008939_27090</name>
</gene>
<evidence type="ECO:0000256" key="2">
    <source>
        <dbReference type="SAM" id="Phobius"/>
    </source>
</evidence>
<feature type="transmembrane region" description="Helical" evidence="2">
    <location>
        <begin position="65"/>
        <end position="85"/>
    </location>
</feature>
<feature type="transmembrane region" description="Helical" evidence="2">
    <location>
        <begin position="97"/>
        <end position="116"/>
    </location>
</feature>
<protein>
    <submittedName>
        <fullName evidence="3">Uncharacterized protein</fullName>
    </submittedName>
</protein>
<proteinExistence type="predicted"/>
<reference evidence="3" key="2">
    <citation type="submission" date="2020-09" db="EMBL/GenBank/DDBJ databases">
        <authorList>
            <person name="Sun Q."/>
            <person name="Ohkuma M."/>
        </authorList>
    </citation>
    <scope>NUCLEOTIDE SEQUENCE</scope>
    <source>
        <strain evidence="3">JCM 14371</strain>
    </source>
</reference>
<keyword evidence="4" id="KW-1185">Reference proteome</keyword>
<reference evidence="3" key="1">
    <citation type="journal article" date="2014" name="Int. J. Syst. Evol. Microbiol.">
        <title>Complete genome sequence of Corynebacterium casei LMG S-19264T (=DSM 44701T), isolated from a smear-ripened cheese.</title>
        <authorList>
            <consortium name="US DOE Joint Genome Institute (JGI-PGF)"/>
            <person name="Walter F."/>
            <person name="Albersmeier A."/>
            <person name="Kalinowski J."/>
            <person name="Ruckert C."/>
        </authorList>
    </citation>
    <scope>NUCLEOTIDE SEQUENCE</scope>
    <source>
        <strain evidence="3">JCM 14371</strain>
    </source>
</reference>
<dbReference type="Proteomes" id="UP000635726">
    <property type="component" value="Unassembled WGS sequence"/>
</dbReference>